<protein>
    <submittedName>
        <fullName evidence="2">Uncharacterized protein</fullName>
    </submittedName>
</protein>
<feature type="compositionally biased region" description="Polar residues" evidence="1">
    <location>
        <begin position="44"/>
        <end position="61"/>
    </location>
</feature>
<dbReference type="AlphaFoldDB" id="A0A9Q3PDX4"/>
<dbReference type="Proteomes" id="UP000765509">
    <property type="component" value="Unassembled WGS sequence"/>
</dbReference>
<accession>A0A9Q3PDX4</accession>
<comment type="caution">
    <text evidence="2">The sequence shown here is derived from an EMBL/GenBank/DDBJ whole genome shotgun (WGS) entry which is preliminary data.</text>
</comment>
<organism evidence="2 3">
    <name type="scientific">Austropuccinia psidii MF-1</name>
    <dbReference type="NCBI Taxonomy" id="1389203"/>
    <lineage>
        <taxon>Eukaryota</taxon>
        <taxon>Fungi</taxon>
        <taxon>Dikarya</taxon>
        <taxon>Basidiomycota</taxon>
        <taxon>Pucciniomycotina</taxon>
        <taxon>Pucciniomycetes</taxon>
        <taxon>Pucciniales</taxon>
        <taxon>Sphaerophragmiaceae</taxon>
        <taxon>Austropuccinia</taxon>
    </lineage>
</organism>
<proteinExistence type="predicted"/>
<reference evidence="2" key="1">
    <citation type="submission" date="2021-03" db="EMBL/GenBank/DDBJ databases">
        <title>Draft genome sequence of rust myrtle Austropuccinia psidii MF-1, a brazilian biotype.</title>
        <authorList>
            <person name="Quecine M.C."/>
            <person name="Pachon D.M.R."/>
            <person name="Bonatelli M.L."/>
            <person name="Correr F.H."/>
            <person name="Franceschini L.M."/>
            <person name="Leite T.F."/>
            <person name="Margarido G.R.A."/>
            <person name="Almeida C.A."/>
            <person name="Ferrarezi J.A."/>
            <person name="Labate C.A."/>
        </authorList>
    </citation>
    <scope>NUCLEOTIDE SEQUENCE</scope>
    <source>
        <strain evidence="2">MF-1</strain>
    </source>
</reference>
<evidence type="ECO:0000313" key="3">
    <source>
        <dbReference type="Proteomes" id="UP000765509"/>
    </source>
</evidence>
<dbReference type="EMBL" id="AVOT02064879">
    <property type="protein sequence ID" value="MBW0557152.1"/>
    <property type="molecule type" value="Genomic_DNA"/>
</dbReference>
<feature type="region of interest" description="Disordered" evidence="1">
    <location>
        <begin position="1"/>
        <end position="61"/>
    </location>
</feature>
<keyword evidence="3" id="KW-1185">Reference proteome</keyword>
<gene>
    <name evidence="2" type="ORF">O181_096867</name>
</gene>
<feature type="non-terminal residue" evidence="2">
    <location>
        <position position="1"/>
    </location>
</feature>
<evidence type="ECO:0000313" key="2">
    <source>
        <dbReference type="EMBL" id="MBW0557152.1"/>
    </source>
</evidence>
<sequence>AVQTPGGESKQDKGESSHYPSYRRTADPDRAYSDSFRLTRKRPNQLSSGFTPFRNQQISGQESPFFTIPRNFQEKGMIQGQKQDHLQPEEERVRPNDPEAFGFCERSAQEPEVVLNISRISSPIDRNITPTQMEHSFVPPESNLNSDALWLQISQYAQQT</sequence>
<evidence type="ECO:0000256" key="1">
    <source>
        <dbReference type="SAM" id="MobiDB-lite"/>
    </source>
</evidence>
<name>A0A9Q3PDX4_9BASI</name>